<protein>
    <recommendedName>
        <fullName evidence="4">Secreted protein</fullName>
    </recommendedName>
</protein>
<reference evidence="2" key="1">
    <citation type="submission" date="2021-02" db="EMBL/GenBank/DDBJ databases">
        <authorList>
            <person name="Dougan E. K."/>
            <person name="Rhodes N."/>
            <person name="Thang M."/>
            <person name="Chan C."/>
        </authorList>
    </citation>
    <scope>NUCLEOTIDE SEQUENCE</scope>
</reference>
<dbReference type="AlphaFoldDB" id="A0A812JY05"/>
<keyword evidence="1" id="KW-0732">Signal</keyword>
<evidence type="ECO:0000256" key="1">
    <source>
        <dbReference type="SAM" id="SignalP"/>
    </source>
</evidence>
<name>A0A812JY05_SYMPI</name>
<organism evidence="2 3">
    <name type="scientific">Symbiodinium pilosum</name>
    <name type="common">Dinoflagellate</name>
    <dbReference type="NCBI Taxonomy" id="2952"/>
    <lineage>
        <taxon>Eukaryota</taxon>
        <taxon>Sar</taxon>
        <taxon>Alveolata</taxon>
        <taxon>Dinophyceae</taxon>
        <taxon>Suessiales</taxon>
        <taxon>Symbiodiniaceae</taxon>
        <taxon>Symbiodinium</taxon>
    </lineage>
</organism>
<evidence type="ECO:0000313" key="3">
    <source>
        <dbReference type="Proteomes" id="UP000649617"/>
    </source>
</evidence>
<gene>
    <name evidence="2" type="ORF">SPIL2461_LOCUS2614</name>
</gene>
<feature type="signal peptide" evidence="1">
    <location>
        <begin position="1"/>
        <end position="21"/>
    </location>
</feature>
<keyword evidence="3" id="KW-1185">Reference proteome</keyword>
<dbReference type="OrthoDB" id="412073at2759"/>
<comment type="caution">
    <text evidence="2">The sequence shown here is derived from an EMBL/GenBank/DDBJ whole genome shotgun (WGS) entry which is preliminary data.</text>
</comment>
<dbReference type="Proteomes" id="UP000649617">
    <property type="component" value="Unassembled WGS sequence"/>
</dbReference>
<accession>A0A812JY05</accession>
<evidence type="ECO:0000313" key="2">
    <source>
        <dbReference type="EMBL" id="CAE7216160.1"/>
    </source>
</evidence>
<evidence type="ECO:0008006" key="4">
    <source>
        <dbReference type="Google" id="ProtNLM"/>
    </source>
</evidence>
<feature type="chain" id="PRO_5032480395" description="Secreted protein" evidence="1">
    <location>
        <begin position="22"/>
        <end position="267"/>
    </location>
</feature>
<proteinExistence type="predicted"/>
<dbReference type="EMBL" id="CAJNIZ010002901">
    <property type="protein sequence ID" value="CAE7216160.1"/>
    <property type="molecule type" value="Genomic_DNA"/>
</dbReference>
<sequence length="267" mass="29136">MLRSVLLFSTLVALIATECDSEDSWDASQLMQHSVLSSKVSSRKAFEQAVKERSAGDPGSIPLTAAKMGLDAALGMLTQQVKAVNQATTATGSQLNGLMSAAPADEAKAVLQLISSPLHKLFEDMDKELEQGGMQTQTVLDMTGLYDSKRAYETAMHEARADLKTVWDSCTKLTKLSGEQLKQKLDQCLGDSGDFKQTYPDIMHEFLGTLSADLQDNVKDKPELQELQNYINAKVPKVMQQVGEMCSEVQRVLAETVSGLSKFSVHT</sequence>